<keyword evidence="1" id="KW-0732">Signal</keyword>
<evidence type="ECO:0000313" key="2">
    <source>
        <dbReference type="EMBL" id="HDR50700.1"/>
    </source>
</evidence>
<dbReference type="AlphaFoldDB" id="A0A831LJK2"/>
<organism evidence="2">
    <name type="scientific">Mariniphaga anaerophila</name>
    <dbReference type="NCBI Taxonomy" id="1484053"/>
    <lineage>
        <taxon>Bacteria</taxon>
        <taxon>Pseudomonadati</taxon>
        <taxon>Bacteroidota</taxon>
        <taxon>Bacteroidia</taxon>
        <taxon>Marinilabiliales</taxon>
        <taxon>Prolixibacteraceae</taxon>
        <taxon>Mariniphaga</taxon>
    </lineage>
</organism>
<reference evidence="2" key="1">
    <citation type="journal article" date="2020" name="mSystems">
        <title>Genome- and Community-Level Interaction Insights into Carbon Utilization and Element Cycling Functions of Hydrothermarchaeota in Hydrothermal Sediment.</title>
        <authorList>
            <person name="Zhou Z."/>
            <person name="Liu Y."/>
            <person name="Xu W."/>
            <person name="Pan J."/>
            <person name="Luo Z.H."/>
            <person name="Li M."/>
        </authorList>
    </citation>
    <scope>NUCLEOTIDE SEQUENCE [LARGE SCALE GENOMIC DNA]</scope>
    <source>
        <strain evidence="2">SpSt-1217</strain>
    </source>
</reference>
<protein>
    <recommendedName>
        <fullName evidence="3">Lipocalin-like domain-containing protein</fullName>
    </recommendedName>
</protein>
<sequence length="272" mass="30413">MRKTGKFFVLMILAGSLALLNSCNKSEVEEIASKTEAKDYLALFSAFNLDSEEIITSGDENDLKSAELLGCLTVTIHENEDGEFWPRSWTLDYGDENCETFNGNLRRGKIHVTLSDWWRNEGSFREITFEDYYFNNNKLEGTKTILNNGENENGNLTLTKKMPDGKIVYPDGSEMSWHCEKLSEMVEGKETLLFADDVWSVTGAGAGVNKDGQTYNFEITSPLIYKNGCFWPVSGIVEISTNGSLQVFDYGEGECDNKVTVTSNGVSETIEL</sequence>
<evidence type="ECO:0008006" key="3">
    <source>
        <dbReference type="Google" id="ProtNLM"/>
    </source>
</evidence>
<proteinExistence type="predicted"/>
<dbReference type="Proteomes" id="UP000886047">
    <property type="component" value="Unassembled WGS sequence"/>
</dbReference>
<gene>
    <name evidence="2" type="ORF">ENN90_03640</name>
</gene>
<name>A0A831LJK2_9BACT</name>
<accession>A0A831LJK2</accession>
<feature type="chain" id="PRO_5032570426" description="Lipocalin-like domain-containing protein" evidence="1">
    <location>
        <begin position="22"/>
        <end position="272"/>
    </location>
</feature>
<evidence type="ECO:0000256" key="1">
    <source>
        <dbReference type="SAM" id="SignalP"/>
    </source>
</evidence>
<comment type="caution">
    <text evidence="2">The sequence shown here is derived from an EMBL/GenBank/DDBJ whole genome shotgun (WGS) entry which is preliminary data.</text>
</comment>
<dbReference type="EMBL" id="DSDK01000207">
    <property type="protein sequence ID" value="HDR50700.1"/>
    <property type="molecule type" value="Genomic_DNA"/>
</dbReference>
<feature type="signal peptide" evidence="1">
    <location>
        <begin position="1"/>
        <end position="21"/>
    </location>
</feature>